<protein>
    <recommendedName>
        <fullName evidence="4">Major surface protein</fullName>
    </recommendedName>
</protein>
<sequence>MKKLLIGAAVAALAAFGASAQVMPASGVENTLWTGLGSPFSGDAKYFGFVDTLQARVDVGKFTVEGMLNWGALSYWDVDDDFDRLKFENTSTNALNRHYNDKDNDGEYKNTLNYKNYSNAIKSQTEQDSYYVNFLWHPVNNFDFGMGTKLNWRVGPAPTYGSWVWGSDAHIRQGGFSTAYNDKPGEAYKHFTPDAPGSADVVGFVHYANTYAKKAIGARYNYQGDFGLQIGAAIPDGADTDSPVMNLGVELRPVDWLSIATAYEGLLQKRGDFYAGVTVGAKSFILDAYFACDNIASDYDDDMAFGTGAGITFAFPKVGITIRPEAGLNWFENSSWTPAWYAGGLFKFDINEKMILQAWTSFAVGSKDKDWDDYDATEDWNGGHIFDIRPEFTFCLNKNNSLSAYIDIESRKSFDGKTRDCWTTGFFWTYKMYTGKLTVAKKR</sequence>
<evidence type="ECO:0000313" key="3">
    <source>
        <dbReference type="Proteomes" id="UP000190423"/>
    </source>
</evidence>
<feature type="chain" id="PRO_5012662187" description="Major surface protein" evidence="1">
    <location>
        <begin position="21"/>
        <end position="443"/>
    </location>
</feature>
<organism evidence="2 3">
    <name type="scientific">Treponema porcinum</name>
    <dbReference type="NCBI Taxonomy" id="261392"/>
    <lineage>
        <taxon>Bacteria</taxon>
        <taxon>Pseudomonadati</taxon>
        <taxon>Spirochaetota</taxon>
        <taxon>Spirochaetia</taxon>
        <taxon>Spirochaetales</taxon>
        <taxon>Treponemataceae</taxon>
        <taxon>Treponema</taxon>
    </lineage>
</organism>
<feature type="signal peptide" evidence="1">
    <location>
        <begin position="1"/>
        <end position="20"/>
    </location>
</feature>
<evidence type="ECO:0000313" key="2">
    <source>
        <dbReference type="EMBL" id="SJZ59183.1"/>
    </source>
</evidence>
<keyword evidence="1" id="KW-0732">Signal</keyword>
<reference evidence="2 3" key="1">
    <citation type="submission" date="2017-02" db="EMBL/GenBank/DDBJ databases">
        <authorList>
            <person name="Peterson S.W."/>
        </authorList>
    </citation>
    <scope>NUCLEOTIDE SEQUENCE [LARGE SCALE GENOMIC DNA]</scope>
    <source>
        <strain evidence="2 3">ATCC BAA-908</strain>
    </source>
</reference>
<dbReference type="EMBL" id="FUWG01000013">
    <property type="protein sequence ID" value="SJZ59183.1"/>
    <property type="molecule type" value="Genomic_DNA"/>
</dbReference>
<proteinExistence type="predicted"/>
<gene>
    <name evidence="2" type="ORF">SAMN02745149_01754</name>
</gene>
<evidence type="ECO:0008006" key="4">
    <source>
        <dbReference type="Google" id="ProtNLM"/>
    </source>
</evidence>
<dbReference type="GeneID" id="78317035"/>
<dbReference type="RefSeq" id="WP_078933653.1">
    <property type="nucleotide sequence ID" value="NZ_FUWG01000013.1"/>
</dbReference>
<dbReference type="AlphaFoldDB" id="A0A1T4LWR2"/>
<name>A0A1T4LWR2_TREPO</name>
<accession>A0A1T4LWR2</accession>
<keyword evidence="3" id="KW-1185">Reference proteome</keyword>
<dbReference type="OrthoDB" id="354886at2"/>
<evidence type="ECO:0000256" key="1">
    <source>
        <dbReference type="SAM" id="SignalP"/>
    </source>
</evidence>
<dbReference type="Proteomes" id="UP000190423">
    <property type="component" value="Unassembled WGS sequence"/>
</dbReference>